<feature type="domain" description="SLH" evidence="8">
    <location>
        <begin position="1952"/>
        <end position="2011"/>
    </location>
</feature>
<organism evidence="11 12">
    <name type="scientific">Candidatus Fimicola merdigallinarum</name>
    <dbReference type="NCBI Taxonomy" id="2840819"/>
    <lineage>
        <taxon>Bacteria</taxon>
        <taxon>Bacillati</taxon>
        <taxon>Bacillota</taxon>
        <taxon>Clostridia</taxon>
        <taxon>Lachnospirales</taxon>
        <taxon>Lachnospiraceae</taxon>
        <taxon>Lachnospiraceae incertae sedis</taxon>
        <taxon>Candidatus Fimicola</taxon>
    </lineage>
</organism>
<keyword evidence="3" id="KW-1015">Disulfide bond</keyword>
<dbReference type="PANTHER" id="PTHR23036">
    <property type="entry name" value="CYTOKINE RECEPTOR"/>
    <property type="match status" value="1"/>
</dbReference>
<evidence type="ECO:0000259" key="9">
    <source>
        <dbReference type="PROSITE" id="PS51723"/>
    </source>
</evidence>
<dbReference type="Gene3D" id="2.60.120.260">
    <property type="entry name" value="Galactose-binding domain-like"/>
    <property type="match status" value="1"/>
</dbReference>
<dbReference type="PROSITE" id="PS51766">
    <property type="entry name" value="DOCKERIN"/>
    <property type="match status" value="1"/>
</dbReference>
<reference evidence="11" key="1">
    <citation type="submission" date="2020-10" db="EMBL/GenBank/DDBJ databases">
        <authorList>
            <person name="Gilroy R."/>
        </authorList>
    </citation>
    <scope>NUCLEOTIDE SEQUENCE</scope>
    <source>
        <strain evidence="11">F6-4510</strain>
    </source>
</reference>
<dbReference type="PROSITE" id="PS50853">
    <property type="entry name" value="FN3"/>
    <property type="match status" value="2"/>
</dbReference>
<dbReference type="SMART" id="SM01276">
    <property type="entry name" value="M60-like"/>
    <property type="match status" value="1"/>
</dbReference>
<evidence type="ECO:0000259" key="7">
    <source>
        <dbReference type="PROSITE" id="PS50853"/>
    </source>
</evidence>
<feature type="region of interest" description="Disordered" evidence="6">
    <location>
        <begin position="1647"/>
        <end position="1775"/>
    </location>
</feature>
<feature type="domain" description="Fibronectin type-III" evidence="7">
    <location>
        <begin position="367"/>
        <end position="455"/>
    </location>
</feature>
<dbReference type="InterPro" id="IPR001119">
    <property type="entry name" value="SLH_dom"/>
</dbReference>
<feature type="domain" description="Peptidase M60" evidence="9">
    <location>
        <begin position="803"/>
        <end position="1153"/>
    </location>
</feature>
<evidence type="ECO:0000256" key="1">
    <source>
        <dbReference type="ARBA" id="ARBA00022729"/>
    </source>
</evidence>
<dbReference type="GO" id="GO:0019955">
    <property type="term" value="F:cytokine binding"/>
    <property type="evidence" value="ECO:0007669"/>
    <property type="project" value="TreeGrafter"/>
</dbReference>
<dbReference type="InterPro" id="IPR031161">
    <property type="entry name" value="Peptidase_M60_dom"/>
</dbReference>
<protein>
    <submittedName>
        <fullName evidence="11">S-layer homology domain-containing protein</fullName>
    </submittedName>
</protein>
<evidence type="ECO:0000313" key="11">
    <source>
        <dbReference type="EMBL" id="MBO8434553.1"/>
    </source>
</evidence>
<dbReference type="InterPro" id="IPR016134">
    <property type="entry name" value="Dockerin_dom"/>
</dbReference>
<evidence type="ECO:0000256" key="2">
    <source>
        <dbReference type="ARBA" id="ARBA00022737"/>
    </source>
</evidence>
<dbReference type="InterPro" id="IPR013783">
    <property type="entry name" value="Ig-like_fold"/>
</dbReference>
<sequence length="2137" mass="232917">MKKKSIMPLVLSFVMGSQPIGVLAEEISNANDTQTGKFVLDMDLSMPTKNQEFSIELKNSAGSTISETATAVDNAIHFEKEMKAGEYTLTIKSKNYATYTKKIVIESSYATSLSLDNNRMNYDETTTENQRGIMAVGDVNGDGEVNKTDSKTLIDAIENGSTDTANDVNADSKVDLTDLTLVAINKGGNTDSATEKTVLPSVLNISKDNNTVVSGNITNILDEDAGKVQLSTTSGAKISETNPVQLEVTPKDSTANLAVDGIVIKTPENAESTIAGGVITVEDANGETYEAKIVKTNGLTTLARSGATATVQADGSVVVNIGRQVAIKKVTIKITSTVGANPALVDIAHVEFVNGMENRIPDPQLNIPEITKIEAINDKSFSVEWTAQTNVASYNVSVSGGGKSQVYQTEDNKIVISSVDGELKTGIPYLVMVQSVNGDWTSAYSEPRGITLRPTKVPDAPESVTLTAEVGSISVSWKAMDSTDYYNVYYKASDEDTYSVVKNITGNSTKLTDLRAGVKYSVYVTGVNDLGESAKSIVNEATPLVDTPVTFPQYKLINTGDEKGKVTDHIVGVEISTHSTVNNVGGEFSVVDNDPSTYLAVNDWDTGSSYDNYRGPMITLDGEYEFDTLRFSANAMYNYDTIGAAIRYRQSDGTMSKKIPASTVTSKKDVNGKKYYVVKFDEPIKTDKFQLNIHGYGGSKQCIAELKIYSYDSIENDVNALFADNLHLELSEGVTADTIAKLEERLEVKDNGEYHPDRDALLKEIEAAKTLLGDSGLTSTILNIDTSITSKADGHLDFAMTISDLQPTGISARTGDTIVLYVGSPGVADGTATNLTLYSTQIHGEHNKWLKSLGTLKTGRNEITIESPSTTSDEQGGALYIGYSGSKSAKQYSVRLGTEQNIPTLDITKGKTRDEKLALAKEYVEKLESHVSSLETKHNEAHSGYTYNEKTCTLNFTDIVMDNMMYSFPATQVLKGISSGASTTDAKAERLLKSLEAMEQEIDLFYQHRGLNKNNTDTNRYPTQRLNIRYSKMFAGAFMYAGGKHIGIEFDSVTGLFGTTPIESDEKGKYISGSYSGWGIAHEIGHVINSGKYVHAEVTNNVFSMLAQSQDNNATARMKYPKVYEHVTSGKKGISNDQATQLTMYWQLHMFYDNYYNYKTFDNFSDQFNNLFYARVSSYTRNPSSAPNGLSLNSDSINNFVRLACAAANKNLLPYFEAWGVTPNADTIAYAEKFEKETAKIQYLDDDSRNYRLAGGKGMSNGTTVTSSLDYKDNSKQVTIKLSNSNTNDNAMLGYEIIRNGKVVAFVTADNTSYVDTIKTENNRVYEYEVIGYDRLLNTTSVSNAGSVKVSHDGSIGKDGWIAETNMVSDNDETIVAGDDTGYCEDDTISAIKDVINDNYSDSYTGTATGNAEIVLDLNGKEQVTAVKYSSDDTTQHSYTIYVSDDKSSWTEVKKGTLAGTETETIYFNKEDDPCMYIYDASYVKIVFNSKTVTLSELDILGPTGDNVELLQSGIGKLSEDFKYGTNEDEVMKAGSAVVTGTYKGNPAFNVVLLKDQDGNIINGEQVILAEVPANGSIGEVASGTWVYKIDDSVDISSLSKVKAELYRVDNPETLEGQRLVSDTMYTNIPSSIPSIKLESTVTLAEEVAPEVKPEEELAPEVTPENPEVTEPVEEKPADDVVADEENKDETNSDVATDEDNKDETNSDVVTDEDNNDETVSNDEVDNEENADNSDEADTDSPIEVTPMPSEDNTEVVAPEVSEDDSDLILEGSDSNAPLLSNIKFEISELKKSATVKLKNTDGVPFLAVQTQIKVSDPEKVSEITMNWSDKAKESELKECIFNKDKGTISIYVVSKEPLSYGEDFVLGDVTVNSEATSVNLDVDDTKTVFVSSDFEQYSPRKPSKPNKPNRPSTGGSSSSDDVDDDDDSTTTEKPSETPEEEKPSDTTGTTADKVFGDISSNAWYYNAVNKAYQNKWFSGLTPTTFGPDNNMTRAMLVTVLGRFDNANTSAIATQFIDVPTDMYYAPYVAWAKNNNIVSGMSDVEFAPNSDITREQLAVMVYNYLKFKDVDMSQATNSTQFTDANEISTWATEAVNAMKALGIVNGRPDGSFNPKGTATRAEIATILSNIDSMNIIK</sequence>
<dbReference type="InterPro" id="IPR050379">
    <property type="entry name" value="Type-I_Cytokine_Rcpt"/>
</dbReference>
<dbReference type="SMART" id="SM00060">
    <property type="entry name" value="FN3"/>
    <property type="match status" value="2"/>
</dbReference>
<gene>
    <name evidence="11" type="ORF">IAC55_04435</name>
</gene>
<evidence type="ECO:0000259" key="8">
    <source>
        <dbReference type="PROSITE" id="PS51272"/>
    </source>
</evidence>
<keyword evidence="5" id="KW-0325">Glycoprotein</keyword>
<dbReference type="InterPro" id="IPR036116">
    <property type="entry name" value="FN3_sf"/>
</dbReference>
<feature type="domain" description="Dockerin" evidence="10">
    <location>
        <begin position="132"/>
        <end position="195"/>
    </location>
</feature>
<keyword evidence="1" id="KW-0732">Signal</keyword>
<feature type="domain" description="SLH" evidence="8">
    <location>
        <begin position="2078"/>
        <end position="2137"/>
    </location>
</feature>
<feature type="compositionally biased region" description="Acidic residues" evidence="6">
    <location>
        <begin position="1710"/>
        <end position="1741"/>
    </location>
</feature>
<dbReference type="EMBL" id="JADIMX010000084">
    <property type="protein sequence ID" value="MBO8434553.1"/>
    <property type="molecule type" value="Genomic_DNA"/>
</dbReference>
<dbReference type="CDD" id="cd14256">
    <property type="entry name" value="Dockerin_I"/>
    <property type="match status" value="1"/>
</dbReference>
<dbReference type="GO" id="GO:0009897">
    <property type="term" value="C:external side of plasma membrane"/>
    <property type="evidence" value="ECO:0007669"/>
    <property type="project" value="TreeGrafter"/>
</dbReference>
<feature type="domain" description="SLH" evidence="8">
    <location>
        <begin position="2012"/>
        <end position="2075"/>
    </location>
</feature>
<dbReference type="PROSITE" id="PS51723">
    <property type="entry name" value="PEPTIDASE_M60"/>
    <property type="match status" value="1"/>
</dbReference>
<dbReference type="PROSITE" id="PS51272">
    <property type="entry name" value="SLH"/>
    <property type="match status" value="3"/>
</dbReference>
<feature type="region of interest" description="Disordered" evidence="6">
    <location>
        <begin position="1894"/>
        <end position="1953"/>
    </location>
</feature>
<evidence type="ECO:0000256" key="5">
    <source>
        <dbReference type="ARBA" id="ARBA00023180"/>
    </source>
</evidence>
<reference evidence="11" key="2">
    <citation type="journal article" date="2021" name="PeerJ">
        <title>Extensive microbial diversity within the chicken gut microbiome revealed by metagenomics and culture.</title>
        <authorList>
            <person name="Gilroy R."/>
            <person name="Ravi A."/>
            <person name="Getino M."/>
            <person name="Pursley I."/>
            <person name="Horton D.L."/>
            <person name="Alikhan N.F."/>
            <person name="Baker D."/>
            <person name="Gharbi K."/>
            <person name="Hall N."/>
            <person name="Watson M."/>
            <person name="Adriaenssens E.M."/>
            <person name="Foster-Nyarko E."/>
            <person name="Jarju S."/>
            <person name="Secka A."/>
            <person name="Antonio M."/>
            <person name="Oren A."/>
            <person name="Chaudhuri R.R."/>
            <person name="La Ragione R."/>
            <person name="Hildebrand F."/>
            <person name="Pallen M.J."/>
        </authorList>
    </citation>
    <scope>NUCLEOTIDE SEQUENCE</scope>
    <source>
        <strain evidence="11">F6-4510</strain>
    </source>
</reference>
<evidence type="ECO:0000256" key="6">
    <source>
        <dbReference type="SAM" id="MobiDB-lite"/>
    </source>
</evidence>
<dbReference type="Gene3D" id="2.60.40.10">
    <property type="entry name" value="Immunoglobulins"/>
    <property type="match status" value="2"/>
</dbReference>
<dbReference type="SUPFAM" id="SSF49265">
    <property type="entry name" value="Fibronectin type III"/>
    <property type="match status" value="1"/>
</dbReference>
<feature type="compositionally biased region" description="Basic and acidic residues" evidence="6">
    <location>
        <begin position="1934"/>
        <end position="1945"/>
    </location>
</feature>
<dbReference type="Gene3D" id="1.10.390.30">
    <property type="entry name" value="Peptidase M60, enhancin-like domain 3"/>
    <property type="match status" value="1"/>
</dbReference>
<dbReference type="CDD" id="cd00063">
    <property type="entry name" value="FN3"/>
    <property type="match status" value="1"/>
</dbReference>
<dbReference type="InterPro" id="IPR036439">
    <property type="entry name" value="Dockerin_dom_sf"/>
</dbReference>
<dbReference type="Pfam" id="PF00395">
    <property type="entry name" value="SLH"/>
    <property type="match status" value="3"/>
</dbReference>
<dbReference type="InterPro" id="IPR002105">
    <property type="entry name" value="Dockerin_1_rpt"/>
</dbReference>
<dbReference type="InterPro" id="IPR003961">
    <property type="entry name" value="FN3_dom"/>
</dbReference>
<dbReference type="InterPro" id="IPR008979">
    <property type="entry name" value="Galactose-bd-like_sf"/>
</dbReference>
<dbReference type="SUPFAM" id="SSF63446">
    <property type="entry name" value="Type I dockerin domain"/>
    <property type="match status" value="1"/>
</dbReference>
<dbReference type="Gene3D" id="2.60.120.1250">
    <property type="entry name" value="Peptidase M60, enhancin-like domain 1"/>
    <property type="match status" value="1"/>
</dbReference>
<dbReference type="GO" id="GO:0004553">
    <property type="term" value="F:hydrolase activity, hydrolyzing O-glycosyl compounds"/>
    <property type="evidence" value="ECO:0007669"/>
    <property type="project" value="InterPro"/>
</dbReference>
<dbReference type="Gene3D" id="3.40.390.80">
    <property type="entry name" value="Peptidase M60, enhancin-like domain 2"/>
    <property type="match status" value="1"/>
</dbReference>
<accession>A0A9D9DVW5</accession>
<feature type="compositionally biased region" description="Low complexity" evidence="6">
    <location>
        <begin position="1910"/>
        <end position="1920"/>
    </location>
</feature>
<dbReference type="SUPFAM" id="SSF49785">
    <property type="entry name" value="Galactose-binding domain-like"/>
    <property type="match status" value="1"/>
</dbReference>
<keyword evidence="2" id="KW-0677">Repeat</keyword>
<dbReference type="Pfam" id="PF00041">
    <property type="entry name" value="fn3"/>
    <property type="match status" value="1"/>
</dbReference>
<keyword evidence="4" id="KW-0675">Receptor</keyword>
<dbReference type="GO" id="GO:0004896">
    <property type="term" value="F:cytokine receptor activity"/>
    <property type="evidence" value="ECO:0007669"/>
    <property type="project" value="TreeGrafter"/>
</dbReference>
<proteinExistence type="predicted"/>
<feature type="compositionally biased region" description="Low complexity" evidence="6">
    <location>
        <begin position="1660"/>
        <end position="1670"/>
    </location>
</feature>
<dbReference type="Proteomes" id="UP000823611">
    <property type="component" value="Unassembled WGS sequence"/>
</dbReference>
<feature type="compositionally biased region" description="Acidic residues" evidence="6">
    <location>
        <begin position="1921"/>
        <end position="1930"/>
    </location>
</feature>
<name>A0A9D9DVW5_9FIRM</name>
<comment type="caution">
    <text evidence="11">The sequence shown here is derived from an EMBL/GenBank/DDBJ whole genome shotgun (WGS) entry which is preliminary data.</text>
</comment>
<dbReference type="Gene3D" id="1.10.1330.10">
    <property type="entry name" value="Dockerin domain"/>
    <property type="match status" value="1"/>
</dbReference>
<evidence type="ECO:0000313" key="12">
    <source>
        <dbReference type="Proteomes" id="UP000823611"/>
    </source>
</evidence>
<dbReference type="GO" id="GO:0000272">
    <property type="term" value="P:polysaccharide catabolic process"/>
    <property type="evidence" value="ECO:0007669"/>
    <property type="project" value="InterPro"/>
</dbReference>
<dbReference type="PANTHER" id="PTHR23036:SF109">
    <property type="entry name" value="LEPTIN RECEPTOR"/>
    <property type="match status" value="1"/>
</dbReference>
<feature type="domain" description="Fibronectin type-III" evidence="7">
    <location>
        <begin position="457"/>
        <end position="547"/>
    </location>
</feature>
<evidence type="ECO:0000256" key="3">
    <source>
        <dbReference type="ARBA" id="ARBA00023157"/>
    </source>
</evidence>
<evidence type="ECO:0000259" key="10">
    <source>
        <dbReference type="PROSITE" id="PS51766"/>
    </source>
</evidence>
<evidence type="ECO:0000256" key="4">
    <source>
        <dbReference type="ARBA" id="ARBA00023170"/>
    </source>
</evidence>
<dbReference type="InterPro" id="IPR042279">
    <property type="entry name" value="Pep_M60_3"/>
</dbReference>
<dbReference type="GO" id="GO:0043235">
    <property type="term" value="C:receptor complex"/>
    <property type="evidence" value="ECO:0007669"/>
    <property type="project" value="TreeGrafter"/>
</dbReference>
<dbReference type="Pfam" id="PF13402">
    <property type="entry name" value="Peptidase_M60"/>
    <property type="match status" value="1"/>
</dbReference>
<dbReference type="Pfam" id="PF00404">
    <property type="entry name" value="Dockerin_1"/>
    <property type="match status" value="1"/>
</dbReference>